<keyword evidence="2" id="KW-0732">Signal</keyword>
<proteinExistence type="predicted"/>
<accession>A0AAX4P748</accession>
<keyword evidence="4" id="KW-1185">Reference proteome</keyword>
<evidence type="ECO:0000256" key="2">
    <source>
        <dbReference type="SAM" id="SignalP"/>
    </source>
</evidence>
<evidence type="ECO:0000313" key="4">
    <source>
        <dbReference type="Proteomes" id="UP001472866"/>
    </source>
</evidence>
<keyword evidence="1" id="KW-1133">Transmembrane helix</keyword>
<name>A0AAX4P748_9CHLO</name>
<feature type="chain" id="PRO_5043388289" evidence="2">
    <location>
        <begin position="25"/>
        <end position="130"/>
    </location>
</feature>
<gene>
    <name evidence="3" type="ORF">HKI87_05g34480</name>
</gene>
<feature type="transmembrane region" description="Helical" evidence="1">
    <location>
        <begin position="69"/>
        <end position="90"/>
    </location>
</feature>
<feature type="transmembrane region" description="Helical" evidence="1">
    <location>
        <begin position="96"/>
        <end position="115"/>
    </location>
</feature>
<evidence type="ECO:0000313" key="3">
    <source>
        <dbReference type="EMBL" id="WZN61913.1"/>
    </source>
</evidence>
<reference evidence="3 4" key="1">
    <citation type="submission" date="2024-03" db="EMBL/GenBank/DDBJ databases">
        <title>Complete genome sequence of the green alga Chloropicon roscoffensis RCC1871.</title>
        <authorList>
            <person name="Lemieux C."/>
            <person name="Pombert J.-F."/>
            <person name="Otis C."/>
            <person name="Turmel M."/>
        </authorList>
    </citation>
    <scope>NUCLEOTIDE SEQUENCE [LARGE SCALE GENOMIC DNA]</scope>
    <source>
        <strain evidence="3 4">RCC1871</strain>
    </source>
</reference>
<dbReference type="PROSITE" id="PS51257">
    <property type="entry name" value="PROKAR_LIPOPROTEIN"/>
    <property type="match status" value="1"/>
</dbReference>
<keyword evidence="1" id="KW-0472">Membrane</keyword>
<feature type="signal peptide" evidence="2">
    <location>
        <begin position="1"/>
        <end position="24"/>
    </location>
</feature>
<keyword evidence="1" id="KW-0812">Transmembrane</keyword>
<dbReference type="EMBL" id="CP151505">
    <property type="protein sequence ID" value="WZN61913.1"/>
    <property type="molecule type" value="Genomic_DNA"/>
</dbReference>
<evidence type="ECO:0000256" key="1">
    <source>
        <dbReference type="SAM" id="Phobius"/>
    </source>
</evidence>
<sequence>MMMMMKDGVTSFFMYLWLVQGCFAFALPNLALSVVFGVDKPSRETTAMCAFVGVLKVCLSLMTCPNPHGYFMASCALALGALRIGASHGVLVGKTWAGFALLAGVPIVLATLAVLDHHHGVGQGAKRNAK</sequence>
<dbReference type="AlphaFoldDB" id="A0AAX4P748"/>
<organism evidence="3 4">
    <name type="scientific">Chloropicon roscoffensis</name>
    <dbReference type="NCBI Taxonomy" id="1461544"/>
    <lineage>
        <taxon>Eukaryota</taxon>
        <taxon>Viridiplantae</taxon>
        <taxon>Chlorophyta</taxon>
        <taxon>Chloropicophyceae</taxon>
        <taxon>Chloropicales</taxon>
        <taxon>Chloropicaceae</taxon>
        <taxon>Chloropicon</taxon>
    </lineage>
</organism>
<protein>
    <submittedName>
        <fullName evidence="3">Uncharacterized protein</fullName>
    </submittedName>
</protein>
<dbReference type="Proteomes" id="UP001472866">
    <property type="component" value="Chromosome 05"/>
</dbReference>